<feature type="transmembrane region" description="Helical" evidence="1">
    <location>
        <begin position="153"/>
        <end position="175"/>
    </location>
</feature>
<dbReference type="AlphaFoldDB" id="A0A915CKG6"/>
<keyword evidence="4" id="KW-1185">Reference proteome</keyword>
<dbReference type="WBParaSite" id="PgR240_g004_t01">
    <property type="protein sequence ID" value="PgR240_g004_t01"/>
    <property type="gene ID" value="PgR240_g004"/>
</dbReference>
<dbReference type="PROSITE" id="PS00022">
    <property type="entry name" value="EGF_1"/>
    <property type="match status" value="1"/>
</dbReference>
<sequence>EHQRRANQYHALPTSKSNILTRYFIQMQTALQSSFLLLLTAVNVSYTRYHINHSTVVCGNNGVAVNGRCECTESFVGLHCEKKKHCRTWERLENGACVDCESGWSGTFCEIIQCENGHNDLTLQKCICEKPYSGERCAFLKTADVYSFYNHKVVVYGPVGVFSVVPLLVILYCCCERKERNLRIKRVESALTDQNITADRRKISNLLASKKSSIFQSNVIH</sequence>
<name>A0A915CKG6_PARUN</name>
<accession>A0A915CKG6</accession>
<evidence type="ECO:0000313" key="4">
    <source>
        <dbReference type="Proteomes" id="UP000887569"/>
    </source>
</evidence>
<keyword evidence="1" id="KW-0472">Membrane</keyword>
<keyword evidence="1" id="KW-1133">Transmembrane helix</keyword>
<evidence type="ECO:0000259" key="2">
    <source>
        <dbReference type="PROSITE" id="PS00022"/>
    </source>
</evidence>
<reference evidence="5" key="1">
    <citation type="submission" date="2022-11" db="UniProtKB">
        <authorList>
            <consortium name="WormBaseParasite"/>
        </authorList>
    </citation>
    <scope>IDENTIFICATION</scope>
</reference>
<protein>
    <submittedName>
        <fullName evidence="5">EGF-like domain-containing protein</fullName>
    </submittedName>
</protein>
<evidence type="ECO:0000256" key="1">
    <source>
        <dbReference type="SAM" id="Phobius"/>
    </source>
</evidence>
<dbReference type="PROSITE" id="PS01186">
    <property type="entry name" value="EGF_2"/>
    <property type="match status" value="1"/>
</dbReference>
<keyword evidence="1" id="KW-0812">Transmembrane</keyword>
<organism evidence="4 5">
    <name type="scientific">Parascaris univalens</name>
    <name type="common">Nematode worm</name>
    <dbReference type="NCBI Taxonomy" id="6257"/>
    <lineage>
        <taxon>Eukaryota</taxon>
        <taxon>Metazoa</taxon>
        <taxon>Ecdysozoa</taxon>
        <taxon>Nematoda</taxon>
        <taxon>Chromadorea</taxon>
        <taxon>Rhabditida</taxon>
        <taxon>Spirurina</taxon>
        <taxon>Ascaridomorpha</taxon>
        <taxon>Ascaridoidea</taxon>
        <taxon>Ascarididae</taxon>
        <taxon>Parascaris</taxon>
    </lineage>
</organism>
<dbReference type="Proteomes" id="UP000887569">
    <property type="component" value="Unplaced"/>
</dbReference>
<evidence type="ECO:0000313" key="5">
    <source>
        <dbReference type="WBParaSite" id="PgR240_g004_t01"/>
    </source>
</evidence>
<dbReference type="Gene3D" id="2.10.25.10">
    <property type="entry name" value="Laminin"/>
    <property type="match status" value="1"/>
</dbReference>
<feature type="domain" description="EGF-like" evidence="2 3">
    <location>
        <begin position="126"/>
        <end position="137"/>
    </location>
</feature>
<proteinExistence type="predicted"/>
<evidence type="ECO:0000259" key="3">
    <source>
        <dbReference type="PROSITE" id="PS01186"/>
    </source>
</evidence>
<dbReference type="InterPro" id="IPR000742">
    <property type="entry name" value="EGF"/>
</dbReference>